<name>A0A369B0L0_9FIRM</name>
<evidence type="ECO:0000313" key="13">
    <source>
        <dbReference type="Proteomes" id="UP000253034"/>
    </source>
</evidence>
<keyword evidence="13" id="KW-1185">Reference proteome</keyword>
<evidence type="ECO:0000256" key="5">
    <source>
        <dbReference type="ARBA" id="ARBA00022989"/>
    </source>
</evidence>
<keyword evidence="2" id="KW-1003">Cell membrane</keyword>
<keyword evidence="4 10" id="KW-0812">Transmembrane</keyword>
<evidence type="ECO:0000256" key="1">
    <source>
        <dbReference type="ARBA" id="ARBA00004429"/>
    </source>
</evidence>
<evidence type="ECO:0000256" key="7">
    <source>
        <dbReference type="ARBA" id="ARBA00023136"/>
    </source>
</evidence>
<comment type="subcellular location">
    <subcellularLocation>
        <location evidence="1">Cell inner membrane</location>
        <topology evidence="1">Multi-pass membrane protein</topology>
    </subcellularLocation>
</comment>
<evidence type="ECO:0000256" key="10">
    <source>
        <dbReference type="SAM" id="Phobius"/>
    </source>
</evidence>
<dbReference type="InterPro" id="IPR010920">
    <property type="entry name" value="LSM_dom_sf"/>
</dbReference>
<dbReference type="Proteomes" id="UP000253034">
    <property type="component" value="Unassembled WGS sequence"/>
</dbReference>
<evidence type="ECO:0000313" key="12">
    <source>
        <dbReference type="EMBL" id="RCX13224.1"/>
    </source>
</evidence>
<feature type="transmembrane region" description="Helical" evidence="10">
    <location>
        <begin position="138"/>
        <end position="159"/>
    </location>
</feature>
<dbReference type="GO" id="GO:0008381">
    <property type="term" value="F:mechanosensitive monoatomic ion channel activity"/>
    <property type="evidence" value="ECO:0007669"/>
    <property type="project" value="InterPro"/>
</dbReference>
<comment type="caution">
    <text evidence="12">The sequence shown here is derived from an EMBL/GenBank/DDBJ whole genome shotgun (WGS) entry which is preliminary data.</text>
</comment>
<feature type="transmembrane region" description="Helical" evidence="10">
    <location>
        <begin position="165"/>
        <end position="192"/>
    </location>
</feature>
<evidence type="ECO:0000259" key="11">
    <source>
        <dbReference type="Pfam" id="PF00924"/>
    </source>
</evidence>
<dbReference type="PANTHER" id="PTHR30414:SF0">
    <property type="entry name" value="MINICONDUCTANCE MECHANOSENSITIVE CHANNEL YBDG"/>
    <property type="match status" value="1"/>
</dbReference>
<dbReference type="FunFam" id="2.30.30.60:FF:000002">
    <property type="entry name" value="Mechanosensitive ion channel family protein"/>
    <property type="match status" value="1"/>
</dbReference>
<dbReference type="InterPro" id="IPR006685">
    <property type="entry name" value="MscS_channel_2nd"/>
</dbReference>
<dbReference type="PANTHER" id="PTHR30414">
    <property type="entry name" value="MINICONDUCTANCE MECHANOSENSITIVE CHANNEL YBDG"/>
    <property type="match status" value="1"/>
</dbReference>
<evidence type="ECO:0000256" key="3">
    <source>
        <dbReference type="ARBA" id="ARBA00022519"/>
    </source>
</evidence>
<dbReference type="RefSeq" id="WP_114298641.1">
    <property type="nucleotide sequence ID" value="NZ_QPJT01000018.1"/>
</dbReference>
<dbReference type="EMBL" id="QPJT01000018">
    <property type="protein sequence ID" value="RCX13224.1"/>
    <property type="molecule type" value="Genomic_DNA"/>
</dbReference>
<reference evidence="12 13" key="1">
    <citation type="submission" date="2018-07" db="EMBL/GenBank/DDBJ databases">
        <title>Genomic Encyclopedia of Type Strains, Phase IV (KMG-IV): sequencing the most valuable type-strain genomes for metagenomic binning, comparative biology and taxonomic classification.</title>
        <authorList>
            <person name="Goeker M."/>
        </authorList>
    </citation>
    <scope>NUCLEOTIDE SEQUENCE [LARGE SCALE GENOMIC DNA]</scope>
    <source>
        <strain evidence="12 13">DSM 27016</strain>
    </source>
</reference>
<dbReference type="OrthoDB" id="9775207at2"/>
<feature type="domain" description="Mechanosensitive ion channel MscS" evidence="11">
    <location>
        <begin position="184"/>
        <end position="251"/>
    </location>
</feature>
<gene>
    <name evidence="12" type="ORF">DFR58_11842</name>
</gene>
<dbReference type="Gene3D" id="2.30.30.60">
    <property type="match status" value="1"/>
</dbReference>
<sequence>MIGAIEKYLIYYGLNEEMSLYLSNAIAAAAIILVSMLAYFIAKKVLLKVLEAFIIRSKAKWDDILIKSKLFERIIRAVPAFVIHAFAPVFPSYQVWIQRIAFCYIVFIIVFSLDKLLDIIDDIYSSFEVSRVRPIKGYLQVVKIISYVIGIIVIIGVLIDRSPLILISGIGAATAVLLLIFQSSILGLVAGIQLSANDMVRLGDWIEMPKYGADGDVIEISLHTVKVQNWDKTITTIPTHALISESFKNWRGMEESGGRRIKRAIYIDMASIKFCTEEMLERYEKITYIREYIQNKTGEIEQYNKKHNIDFSNVVNGRHLTNIGTFRAYIENYLNNHPKIHRGMIRLVRQLSPTENGLPIEIYVFARDTAWVSYEAIQADIFDHILAVIPEFDLRIFQAPSGHDLRQVR</sequence>
<accession>A0A369B0L0</accession>
<keyword evidence="7 10" id="KW-0472">Membrane</keyword>
<dbReference type="AlphaFoldDB" id="A0A369B0L0"/>
<evidence type="ECO:0000256" key="4">
    <source>
        <dbReference type="ARBA" id="ARBA00022692"/>
    </source>
</evidence>
<keyword evidence="5 10" id="KW-1133">Transmembrane helix</keyword>
<dbReference type="Pfam" id="PF00924">
    <property type="entry name" value="MS_channel_2nd"/>
    <property type="match status" value="1"/>
</dbReference>
<evidence type="ECO:0000256" key="2">
    <source>
        <dbReference type="ARBA" id="ARBA00022475"/>
    </source>
</evidence>
<dbReference type="GO" id="GO:0005886">
    <property type="term" value="C:plasma membrane"/>
    <property type="evidence" value="ECO:0007669"/>
    <property type="project" value="UniProtKB-SubCell"/>
</dbReference>
<dbReference type="GO" id="GO:0071470">
    <property type="term" value="P:cellular response to osmotic stress"/>
    <property type="evidence" value="ECO:0007669"/>
    <property type="project" value="InterPro"/>
</dbReference>
<dbReference type="InterPro" id="IPR023408">
    <property type="entry name" value="MscS_beta-dom_sf"/>
</dbReference>
<evidence type="ECO:0000256" key="6">
    <source>
        <dbReference type="ARBA" id="ARBA00023016"/>
    </source>
</evidence>
<dbReference type="SUPFAM" id="SSF50182">
    <property type="entry name" value="Sm-like ribonucleoproteins"/>
    <property type="match status" value="1"/>
</dbReference>
<feature type="transmembrane region" description="Helical" evidence="10">
    <location>
        <begin position="20"/>
        <end position="42"/>
    </location>
</feature>
<keyword evidence="3" id="KW-0997">Cell inner membrane</keyword>
<proteinExistence type="predicted"/>
<dbReference type="InterPro" id="IPR030192">
    <property type="entry name" value="YbdG"/>
</dbReference>
<feature type="transmembrane region" description="Helical" evidence="10">
    <location>
        <begin position="96"/>
        <end position="117"/>
    </location>
</feature>
<keyword evidence="6" id="KW-0346">Stress response</keyword>
<evidence type="ECO:0000256" key="9">
    <source>
        <dbReference type="ARBA" id="ARBA00093659"/>
    </source>
</evidence>
<evidence type="ECO:0000256" key="8">
    <source>
        <dbReference type="ARBA" id="ARBA00093630"/>
    </source>
</evidence>
<protein>
    <recommendedName>
        <fullName evidence="8">Mechanosensing system component YbdG</fullName>
    </recommendedName>
    <alternativeName>
        <fullName evidence="9">Mechanosensitive channel homolog YbdG</fullName>
    </alternativeName>
</protein>
<organism evidence="12 13">
    <name type="scientific">Anaerobacterium chartisolvens</name>
    <dbReference type="NCBI Taxonomy" id="1297424"/>
    <lineage>
        <taxon>Bacteria</taxon>
        <taxon>Bacillati</taxon>
        <taxon>Bacillota</taxon>
        <taxon>Clostridia</taxon>
        <taxon>Eubacteriales</taxon>
        <taxon>Oscillospiraceae</taxon>
        <taxon>Anaerobacterium</taxon>
    </lineage>
</organism>